<keyword evidence="2" id="KW-0472">Membrane</keyword>
<dbReference type="EMBL" id="JABSTR010000007">
    <property type="protein sequence ID" value="KAH9375941.1"/>
    <property type="molecule type" value="Genomic_DNA"/>
</dbReference>
<dbReference type="InterPro" id="IPR000718">
    <property type="entry name" value="Peptidase_M13"/>
</dbReference>
<dbReference type="OrthoDB" id="6495573at2759"/>
<evidence type="ECO:0008006" key="5">
    <source>
        <dbReference type="Google" id="ProtNLM"/>
    </source>
</evidence>
<dbReference type="GO" id="GO:0005886">
    <property type="term" value="C:plasma membrane"/>
    <property type="evidence" value="ECO:0007669"/>
    <property type="project" value="TreeGrafter"/>
</dbReference>
<feature type="compositionally biased region" description="Basic residues" evidence="1">
    <location>
        <begin position="124"/>
        <end position="133"/>
    </location>
</feature>
<feature type="region of interest" description="Disordered" evidence="1">
    <location>
        <begin position="56"/>
        <end position="161"/>
    </location>
</feature>
<comment type="caution">
    <text evidence="3">The sequence shown here is derived from an EMBL/GenBank/DDBJ whole genome shotgun (WGS) entry which is preliminary data.</text>
</comment>
<accession>A0A9J6GK50</accession>
<evidence type="ECO:0000256" key="2">
    <source>
        <dbReference type="SAM" id="Phobius"/>
    </source>
</evidence>
<feature type="compositionally biased region" description="Basic and acidic residues" evidence="1">
    <location>
        <begin position="203"/>
        <end position="221"/>
    </location>
</feature>
<name>A0A9J6GK50_HAELO</name>
<gene>
    <name evidence="3" type="ORF">HPB48_012581</name>
</gene>
<organism evidence="3 4">
    <name type="scientific">Haemaphysalis longicornis</name>
    <name type="common">Bush tick</name>
    <dbReference type="NCBI Taxonomy" id="44386"/>
    <lineage>
        <taxon>Eukaryota</taxon>
        <taxon>Metazoa</taxon>
        <taxon>Ecdysozoa</taxon>
        <taxon>Arthropoda</taxon>
        <taxon>Chelicerata</taxon>
        <taxon>Arachnida</taxon>
        <taxon>Acari</taxon>
        <taxon>Parasitiformes</taxon>
        <taxon>Ixodida</taxon>
        <taxon>Ixodoidea</taxon>
        <taxon>Ixodidae</taxon>
        <taxon>Haemaphysalinae</taxon>
        <taxon>Haemaphysalis</taxon>
    </lineage>
</organism>
<evidence type="ECO:0000313" key="4">
    <source>
        <dbReference type="Proteomes" id="UP000821853"/>
    </source>
</evidence>
<feature type="compositionally biased region" description="Low complexity" evidence="1">
    <location>
        <begin position="1"/>
        <end position="15"/>
    </location>
</feature>
<dbReference type="AlphaFoldDB" id="A0A9J6GK50"/>
<evidence type="ECO:0000313" key="3">
    <source>
        <dbReference type="EMBL" id="KAH9375941.1"/>
    </source>
</evidence>
<protein>
    <recommendedName>
        <fullName evidence="5">Endothelin-converting enzyme 1</fullName>
    </recommendedName>
</protein>
<proteinExistence type="predicted"/>
<keyword evidence="2" id="KW-1133">Transmembrane helix</keyword>
<sequence length="504" mass="55701">MHQGMAAGEAEGKAAYQMTPFDGTREMPLLSTTPVPAPRSPVNLVPRIYLTPPRQVVPSAPERMARMQGRVRPATRHSPSSRPMQRRSRSSSNSSGSRSSRSGTAESSWQSATTATATIASVSKGRKEKRVSRRGLFGDQRFATRRQGGPAGGRPQKSEPGWWHSYFAAGGTLTALLCFAALAFWFVNESPPTLPGWFGGAESKTHNHDDNRPESGRKDSQSEFLADSRNIVKFETATNVSTTPGRRGAAKRRFYNRRRRHHWGLNRTIPYPPLFPVIVPADTTREAQAATTPRPGEHRHSGQWDDKVCWTESCLAEGAALRSSLDPSVNPCDDFYAYACNRWSHERPLPRGQAVVSVDLDFMDVFTLDVFNMLGRESHNKLFEKLRLLLEGCVAPTEDFFPKLAHEALQSVALVAWPYDSDVDAAAVSVSTTFGRMVAAYGFDPVFGLTFTVDPAAESGMRAAYAFFGPDPLLNEGIESGREYGFVRQVIHHNHAVAYKRARS</sequence>
<feature type="transmembrane region" description="Helical" evidence="2">
    <location>
        <begin position="166"/>
        <end position="187"/>
    </location>
</feature>
<dbReference type="PROSITE" id="PS51885">
    <property type="entry name" value="NEPRILYSIN"/>
    <property type="match status" value="1"/>
</dbReference>
<evidence type="ECO:0000256" key="1">
    <source>
        <dbReference type="SAM" id="MobiDB-lite"/>
    </source>
</evidence>
<dbReference type="SUPFAM" id="SSF55486">
    <property type="entry name" value="Metalloproteases ('zincins'), catalytic domain"/>
    <property type="match status" value="1"/>
</dbReference>
<dbReference type="PANTHER" id="PTHR11733">
    <property type="entry name" value="ZINC METALLOPROTEASE FAMILY M13 NEPRILYSIN-RELATED"/>
    <property type="match status" value="1"/>
</dbReference>
<dbReference type="VEuPathDB" id="VectorBase:HLOH_057587"/>
<keyword evidence="2" id="KW-0812">Transmembrane</keyword>
<reference evidence="3 4" key="1">
    <citation type="journal article" date="2020" name="Cell">
        <title>Large-Scale Comparative Analyses of Tick Genomes Elucidate Their Genetic Diversity and Vector Capacities.</title>
        <authorList>
            <consortium name="Tick Genome and Microbiome Consortium (TIGMIC)"/>
            <person name="Jia N."/>
            <person name="Wang J."/>
            <person name="Shi W."/>
            <person name="Du L."/>
            <person name="Sun Y."/>
            <person name="Zhan W."/>
            <person name="Jiang J.F."/>
            <person name="Wang Q."/>
            <person name="Zhang B."/>
            <person name="Ji P."/>
            <person name="Bell-Sakyi L."/>
            <person name="Cui X.M."/>
            <person name="Yuan T.T."/>
            <person name="Jiang B.G."/>
            <person name="Yang W.F."/>
            <person name="Lam T.T."/>
            <person name="Chang Q.C."/>
            <person name="Ding S.J."/>
            <person name="Wang X.J."/>
            <person name="Zhu J.G."/>
            <person name="Ruan X.D."/>
            <person name="Zhao L."/>
            <person name="Wei J.T."/>
            <person name="Ye R.Z."/>
            <person name="Que T.C."/>
            <person name="Du C.H."/>
            <person name="Zhou Y.H."/>
            <person name="Cheng J.X."/>
            <person name="Dai P.F."/>
            <person name="Guo W.B."/>
            <person name="Han X.H."/>
            <person name="Huang E.J."/>
            <person name="Li L.F."/>
            <person name="Wei W."/>
            <person name="Gao Y.C."/>
            <person name="Liu J.Z."/>
            <person name="Shao H.Z."/>
            <person name="Wang X."/>
            <person name="Wang C.C."/>
            <person name="Yang T.C."/>
            <person name="Huo Q.B."/>
            <person name="Li W."/>
            <person name="Chen H.Y."/>
            <person name="Chen S.E."/>
            <person name="Zhou L.G."/>
            <person name="Ni X.B."/>
            <person name="Tian J.H."/>
            <person name="Sheng Y."/>
            <person name="Liu T."/>
            <person name="Pan Y.S."/>
            <person name="Xia L.Y."/>
            <person name="Li J."/>
            <person name="Zhao F."/>
            <person name="Cao W.C."/>
        </authorList>
    </citation>
    <scope>NUCLEOTIDE SEQUENCE [LARGE SCALE GENOMIC DNA]</scope>
    <source>
        <strain evidence="3">HaeL-2018</strain>
    </source>
</reference>
<feature type="compositionally biased region" description="Low complexity" evidence="1">
    <location>
        <begin position="90"/>
        <end position="123"/>
    </location>
</feature>
<dbReference type="GO" id="GO:0016485">
    <property type="term" value="P:protein processing"/>
    <property type="evidence" value="ECO:0007669"/>
    <property type="project" value="TreeGrafter"/>
</dbReference>
<dbReference type="Gene3D" id="3.40.390.10">
    <property type="entry name" value="Collagenase (Catalytic Domain)"/>
    <property type="match status" value="1"/>
</dbReference>
<dbReference type="PANTHER" id="PTHR11733:SF241">
    <property type="entry name" value="GH26575P-RELATED"/>
    <property type="match status" value="1"/>
</dbReference>
<dbReference type="GO" id="GO:0004222">
    <property type="term" value="F:metalloendopeptidase activity"/>
    <property type="evidence" value="ECO:0007669"/>
    <property type="project" value="InterPro"/>
</dbReference>
<dbReference type="Proteomes" id="UP000821853">
    <property type="component" value="Chromosome 5"/>
</dbReference>
<feature type="region of interest" description="Disordered" evidence="1">
    <location>
        <begin position="197"/>
        <end position="223"/>
    </location>
</feature>
<dbReference type="InterPro" id="IPR042089">
    <property type="entry name" value="Peptidase_M13_dom_2"/>
</dbReference>
<keyword evidence="4" id="KW-1185">Reference proteome</keyword>
<dbReference type="Gene3D" id="1.10.1380.10">
    <property type="entry name" value="Neutral endopeptidase , domain2"/>
    <property type="match status" value="1"/>
</dbReference>
<dbReference type="InterPro" id="IPR024079">
    <property type="entry name" value="MetalloPept_cat_dom_sf"/>
</dbReference>
<feature type="region of interest" description="Disordered" evidence="1">
    <location>
        <begin position="1"/>
        <end position="20"/>
    </location>
</feature>